<evidence type="ECO:0000256" key="9">
    <source>
        <dbReference type="ARBA" id="ARBA00029447"/>
    </source>
</evidence>
<evidence type="ECO:0000313" key="13">
    <source>
        <dbReference type="EMBL" id="OQP30546.1"/>
    </source>
</evidence>
<reference evidence="13 14" key="1">
    <citation type="submission" date="2017-02" db="EMBL/GenBank/DDBJ databases">
        <title>Whole genome shotgun sequence of Pantoea agglomerans strain AS1 isolated from a cycad, Zamia floridana in Central Florida, USA.</title>
        <authorList>
            <person name="Lata P."/>
            <person name="Govindarajan S."/>
            <person name="Qi F."/>
            <person name="Li J.-L."/>
            <person name="Maurya S.K."/>
            <person name="Sahoo M.K."/>
        </authorList>
    </citation>
    <scope>NUCLEOTIDE SEQUENCE [LARGE SCALE GENOMIC DNA]</scope>
    <source>
        <strain evidence="13 14">AS1</strain>
    </source>
</reference>
<accession>A0A1V9D9S0</accession>
<dbReference type="Pfam" id="PF00015">
    <property type="entry name" value="MCPsignal"/>
    <property type="match status" value="1"/>
</dbReference>
<evidence type="ECO:0000256" key="6">
    <source>
        <dbReference type="ARBA" id="ARBA00022989"/>
    </source>
</evidence>
<comment type="subcellular location">
    <subcellularLocation>
        <location evidence="1">Cell membrane</location>
        <topology evidence="1">Multi-pass membrane protein</topology>
    </subcellularLocation>
</comment>
<dbReference type="SMART" id="SM00283">
    <property type="entry name" value="MA"/>
    <property type="match status" value="1"/>
</dbReference>
<evidence type="ECO:0000256" key="5">
    <source>
        <dbReference type="ARBA" id="ARBA00022692"/>
    </source>
</evidence>
<dbReference type="InterPro" id="IPR004089">
    <property type="entry name" value="MCPsignal_dom"/>
</dbReference>
<dbReference type="Gene3D" id="1.10.287.950">
    <property type="entry name" value="Methyl-accepting chemotaxis protein"/>
    <property type="match status" value="1"/>
</dbReference>
<evidence type="ECO:0000256" key="7">
    <source>
        <dbReference type="ARBA" id="ARBA00023136"/>
    </source>
</evidence>
<dbReference type="FunFam" id="1.10.287.950:FF:000001">
    <property type="entry name" value="Methyl-accepting chemotaxis sensory transducer"/>
    <property type="match status" value="1"/>
</dbReference>
<dbReference type="CDD" id="cd12913">
    <property type="entry name" value="PDC1_MCP_like"/>
    <property type="match status" value="1"/>
</dbReference>
<keyword evidence="7 11" id="KW-0472">Membrane</keyword>
<feature type="domain" description="Methyl-accepting transducer" evidence="12">
    <location>
        <begin position="401"/>
        <end position="630"/>
    </location>
</feature>
<keyword evidence="5 11" id="KW-0812">Transmembrane</keyword>
<evidence type="ECO:0000259" key="12">
    <source>
        <dbReference type="PROSITE" id="PS50111"/>
    </source>
</evidence>
<dbReference type="CDD" id="cd12912">
    <property type="entry name" value="PDC2_MCP_like"/>
    <property type="match status" value="1"/>
</dbReference>
<evidence type="ECO:0000256" key="11">
    <source>
        <dbReference type="SAM" id="Phobius"/>
    </source>
</evidence>
<feature type="transmembrane region" description="Helical" evidence="11">
    <location>
        <begin position="320"/>
        <end position="339"/>
    </location>
</feature>
<dbReference type="Pfam" id="PF02743">
    <property type="entry name" value="dCache_1"/>
    <property type="match status" value="1"/>
</dbReference>
<dbReference type="GO" id="GO:0006935">
    <property type="term" value="P:chemotaxis"/>
    <property type="evidence" value="ECO:0007669"/>
    <property type="project" value="UniProtKB-KW"/>
</dbReference>
<gene>
    <name evidence="13" type="ORF">B2J69_20090</name>
</gene>
<name>A0A1V9D9S0_9GAMM</name>
<evidence type="ECO:0000256" key="1">
    <source>
        <dbReference type="ARBA" id="ARBA00004651"/>
    </source>
</evidence>
<dbReference type="Gene3D" id="3.30.450.20">
    <property type="entry name" value="PAS domain"/>
    <property type="match status" value="2"/>
</dbReference>
<dbReference type="GO" id="GO:0004888">
    <property type="term" value="F:transmembrane signaling receptor activity"/>
    <property type="evidence" value="ECO:0007669"/>
    <property type="project" value="TreeGrafter"/>
</dbReference>
<keyword evidence="2" id="KW-1003">Cell membrane</keyword>
<dbReference type="GO" id="GO:0005886">
    <property type="term" value="C:plasma membrane"/>
    <property type="evidence" value="ECO:0007669"/>
    <property type="project" value="UniProtKB-SubCell"/>
</dbReference>
<evidence type="ECO:0000256" key="10">
    <source>
        <dbReference type="PROSITE-ProRule" id="PRU00284"/>
    </source>
</evidence>
<protein>
    <submittedName>
        <fullName evidence="13">Chemotaxis protein</fullName>
    </submittedName>
</protein>
<dbReference type="OrthoDB" id="8744489at2"/>
<keyword evidence="4" id="KW-0145">Chemotaxis</keyword>
<dbReference type="EMBL" id="MWUE01000033">
    <property type="protein sequence ID" value="OQP30546.1"/>
    <property type="molecule type" value="Genomic_DNA"/>
</dbReference>
<dbReference type="InterPro" id="IPR033479">
    <property type="entry name" value="dCache_1"/>
</dbReference>
<keyword evidence="6 11" id="KW-1133">Transmembrane helix</keyword>
<keyword evidence="3" id="KW-0488">Methylation</keyword>
<dbReference type="SUPFAM" id="SSF58104">
    <property type="entry name" value="Methyl-accepting chemotaxis protein (MCP) signaling domain"/>
    <property type="match status" value="1"/>
</dbReference>
<evidence type="ECO:0000256" key="4">
    <source>
        <dbReference type="ARBA" id="ARBA00022500"/>
    </source>
</evidence>
<dbReference type="AlphaFoldDB" id="A0A1V9D9S0"/>
<evidence type="ECO:0000313" key="14">
    <source>
        <dbReference type="Proteomes" id="UP000192769"/>
    </source>
</evidence>
<organism evidence="13 14">
    <name type="scientific">Pantoea latae</name>
    <dbReference type="NCBI Taxonomy" id="1964541"/>
    <lineage>
        <taxon>Bacteria</taxon>
        <taxon>Pseudomonadati</taxon>
        <taxon>Pseudomonadota</taxon>
        <taxon>Gammaproteobacteria</taxon>
        <taxon>Enterobacterales</taxon>
        <taxon>Erwiniaceae</taxon>
        <taxon>Pantoea</taxon>
    </lineage>
</organism>
<evidence type="ECO:0000256" key="8">
    <source>
        <dbReference type="ARBA" id="ARBA00023224"/>
    </source>
</evidence>
<dbReference type="PROSITE" id="PS00538">
    <property type="entry name" value="CHEMOTAXIS_TRANSDUC_1"/>
    <property type="match status" value="1"/>
</dbReference>
<dbReference type="PANTHER" id="PTHR43531:SF14">
    <property type="entry name" value="METHYL-ACCEPTING CHEMOTAXIS PROTEIN I-RELATED"/>
    <property type="match status" value="1"/>
</dbReference>
<evidence type="ECO:0000256" key="3">
    <source>
        <dbReference type="ARBA" id="ARBA00022481"/>
    </source>
</evidence>
<dbReference type="PANTHER" id="PTHR43531">
    <property type="entry name" value="PROTEIN ICFG"/>
    <property type="match status" value="1"/>
</dbReference>
<keyword evidence="8 10" id="KW-0807">Transducer</keyword>
<dbReference type="InterPro" id="IPR051310">
    <property type="entry name" value="MCP_chemotaxis"/>
</dbReference>
<dbReference type="Proteomes" id="UP000192769">
    <property type="component" value="Unassembled WGS sequence"/>
</dbReference>
<dbReference type="CDD" id="cd11386">
    <property type="entry name" value="MCP_signal"/>
    <property type="match status" value="1"/>
</dbReference>
<dbReference type="InterPro" id="IPR004091">
    <property type="entry name" value="Chemotax_Me-accpt_rcpt_Me-site"/>
</dbReference>
<keyword evidence="14" id="KW-1185">Reference proteome</keyword>
<sequence>MKTDRAAKRRVSTRAMMLLTGALTIATGFAITIGVLSWQSGQAQRALAEEYLQQIARSKALEVEKTLNHARDVAQSLGQSIIALPDAGIHDRRAIDKLTEYALRSNPDYLSVSVILEKDRFDGRDAEFATQSGQPPQGRYAWYVDVDKAGVYNMHPLMTYLTPGQGDYYLVPQRTRQDLSTEPYSYVSNGVPTLVTSIATPIIDRGKLWGVVTSDISLATLQQRVNEIKPWQGTGYAMLLSSGGKIVSSPDKAQNNQLWKGDKSRLTAAVTEQEDALLGEKTLITWQPIAIGNSSNVWYLGVAAPLDLVMSAARQQLHNALWMMLASIVLVSLLLGVVFSRIVLRPLGGEPADAAAFALAVADGQLNTRIPLKAGDQRSLFYALHTMQARLSAMVSHIKETSASVRDGAEEIAKGNINLASRTEQQAAALEETAASMEQLTATVKHNAANAHQATTLTENASLTARKGEALVGEVVQTMSQINDSARKIGDITAIINSIAFQTNILALNAAVEAARAGEQGRGFAVVASEVRSLAQRSAAAVKDIASLIEESTQRVDSGVSLVRHAGDTMQEITQAVTSVQAIIAEIATASDEQSRGISQVSIAVNEMDSVTQQNAALVQEISAAASAMEDQSSQLAQSVAQFRLEGQAV</sequence>
<evidence type="ECO:0000256" key="2">
    <source>
        <dbReference type="ARBA" id="ARBA00022475"/>
    </source>
</evidence>
<dbReference type="PROSITE" id="PS50111">
    <property type="entry name" value="CHEMOTAXIS_TRANSDUC_2"/>
    <property type="match status" value="1"/>
</dbReference>
<comment type="caution">
    <text evidence="13">The sequence shown here is derived from an EMBL/GenBank/DDBJ whole genome shotgun (WGS) entry which is preliminary data.</text>
</comment>
<proteinExistence type="inferred from homology"/>
<dbReference type="RefSeq" id="WP_081141666.1">
    <property type="nucleotide sequence ID" value="NZ_MWUE01000033.1"/>
</dbReference>
<comment type="similarity">
    <text evidence="9">Belongs to the methyl-accepting chemotaxis (MCP) protein family.</text>
</comment>
<dbReference type="GO" id="GO:0007165">
    <property type="term" value="P:signal transduction"/>
    <property type="evidence" value="ECO:0007669"/>
    <property type="project" value="UniProtKB-KW"/>
</dbReference>